<proteinExistence type="predicted"/>
<keyword evidence="3" id="KW-1185">Reference proteome</keyword>
<evidence type="ECO:0000256" key="1">
    <source>
        <dbReference type="SAM" id="MobiDB-lite"/>
    </source>
</evidence>
<dbReference type="EMBL" id="OU503040">
    <property type="protein sequence ID" value="CAI9760786.1"/>
    <property type="molecule type" value="Genomic_DNA"/>
</dbReference>
<dbReference type="Proteomes" id="UP000834106">
    <property type="component" value="Chromosome 5"/>
</dbReference>
<dbReference type="AlphaFoldDB" id="A0AAD1Z0B2"/>
<evidence type="ECO:0000313" key="3">
    <source>
        <dbReference type="Proteomes" id="UP000834106"/>
    </source>
</evidence>
<name>A0AAD1Z0B2_9LAMI</name>
<protein>
    <submittedName>
        <fullName evidence="2">Uncharacterized protein</fullName>
    </submittedName>
</protein>
<evidence type="ECO:0000313" key="2">
    <source>
        <dbReference type="EMBL" id="CAI9760786.1"/>
    </source>
</evidence>
<accession>A0AAD1Z0B2</accession>
<organism evidence="2 3">
    <name type="scientific">Fraxinus pennsylvanica</name>
    <dbReference type="NCBI Taxonomy" id="56036"/>
    <lineage>
        <taxon>Eukaryota</taxon>
        <taxon>Viridiplantae</taxon>
        <taxon>Streptophyta</taxon>
        <taxon>Embryophyta</taxon>
        <taxon>Tracheophyta</taxon>
        <taxon>Spermatophyta</taxon>
        <taxon>Magnoliopsida</taxon>
        <taxon>eudicotyledons</taxon>
        <taxon>Gunneridae</taxon>
        <taxon>Pentapetalae</taxon>
        <taxon>asterids</taxon>
        <taxon>lamiids</taxon>
        <taxon>Lamiales</taxon>
        <taxon>Oleaceae</taxon>
        <taxon>Oleeae</taxon>
        <taxon>Fraxinus</taxon>
    </lineage>
</organism>
<gene>
    <name evidence="2" type="ORF">FPE_LOCUS8216</name>
</gene>
<reference evidence="2" key="1">
    <citation type="submission" date="2023-05" db="EMBL/GenBank/DDBJ databases">
        <authorList>
            <person name="Huff M."/>
        </authorList>
    </citation>
    <scope>NUCLEOTIDE SEQUENCE</scope>
</reference>
<sequence length="125" mass="14258">MVLYGYLWYFMRSALPRRTPGEASLEGVPFGGDSRPLPEEAEEARRRQERCLQFWSHSTELLTLKKAIDFNREEANVNLVIMDEEKLMHVVDQCSKKGMKAIGNLAAACMDERTKAESAFDERSG</sequence>
<feature type="region of interest" description="Disordered" evidence="1">
    <location>
        <begin position="22"/>
        <end position="43"/>
    </location>
</feature>